<comment type="caution">
    <text evidence="2">The sequence shown here is derived from an EMBL/GenBank/DDBJ whole genome shotgun (WGS) entry which is preliminary data.</text>
</comment>
<accession>A0AA42CSK2</accession>
<evidence type="ECO:0000256" key="1">
    <source>
        <dbReference type="SAM" id="SignalP"/>
    </source>
</evidence>
<sequence length="139" mass="15891">MKPRSMSTVRLACFSLIFAFQPAYAACPDLKPGALYPWQTSEIMTGDQWADVYLDIDERGRADNCRIGKNNVSVDMQAMMCRTLMREYTENPKAINTPAEQGTIKRHFFLAGRTHRKADEMARKQYFATHPDESQGCYP</sequence>
<dbReference type="EMBL" id="JANFAV010000021">
    <property type="protein sequence ID" value="MCW6537379.1"/>
    <property type="molecule type" value="Genomic_DNA"/>
</dbReference>
<evidence type="ECO:0000313" key="2">
    <source>
        <dbReference type="EMBL" id="MCW6537379.1"/>
    </source>
</evidence>
<feature type="signal peptide" evidence="1">
    <location>
        <begin position="1"/>
        <end position="25"/>
    </location>
</feature>
<dbReference type="Proteomes" id="UP001165565">
    <property type="component" value="Unassembled WGS sequence"/>
</dbReference>
<feature type="chain" id="PRO_5041206459" evidence="1">
    <location>
        <begin position="26"/>
        <end position="139"/>
    </location>
</feature>
<organism evidence="2 3">
    <name type="scientific">Sphingomonas lycopersici</name>
    <dbReference type="NCBI Taxonomy" id="2951807"/>
    <lineage>
        <taxon>Bacteria</taxon>
        <taxon>Pseudomonadati</taxon>
        <taxon>Pseudomonadota</taxon>
        <taxon>Alphaproteobacteria</taxon>
        <taxon>Sphingomonadales</taxon>
        <taxon>Sphingomonadaceae</taxon>
        <taxon>Sphingomonas</taxon>
    </lineage>
</organism>
<keyword evidence="1" id="KW-0732">Signal</keyword>
<evidence type="ECO:0000313" key="3">
    <source>
        <dbReference type="Proteomes" id="UP001165565"/>
    </source>
</evidence>
<protein>
    <submittedName>
        <fullName evidence="2">Uncharacterized protein</fullName>
    </submittedName>
</protein>
<reference evidence="2" key="1">
    <citation type="submission" date="2022-06" db="EMBL/GenBank/DDBJ databases">
        <title>Sphingomonas sp. nov. isolated from rhizosphere soil of tomato.</title>
        <authorList>
            <person name="Dong H."/>
            <person name="Gao R."/>
        </authorList>
    </citation>
    <scope>NUCLEOTIDE SEQUENCE</scope>
    <source>
        <strain evidence="2">MMSM24</strain>
    </source>
</reference>
<name>A0AA42CSK2_9SPHN</name>
<dbReference type="AlphaFoldDB" id="A0AA42CSK2"/>
<proteinExistence type="predicted"/>
<gene>
    <name evidence="2" type="ORF">NEE01_21580</name>
</gene>
<keyword evidence="3" id="KW-1185">Reference proteome</keyword>
<dbReference type="RefSeq" id="WP_179512658.1">
    <property type="nucleotide sequence ID" value="NZ_JANFAU010000015.1"/>
</dbReference>